<dbReference type="Gene3D" id="3.40.1090.10">
    <property type="entry name" value="Cytosolic phospholipase A2 catalytic domain"/>
    <property type="match status" value="1"/>
</dbReference>
<feature type="active site" description="Nucleophile" evidence="4">
    <location>
        <position position="37"/>
    </location>
</feature>
<dbReference type="AlphaFoldDB" id="A0A562J303"/>
<dbReference type="GO" id="GO:0016787">
    <property type="term" value="F:hydrolase activity"/>
    <property type="evidence" value="ECO:0007669"/>
    <property type="project" value="UniProtKB-UniRule"/>
</dbReference>
<feature type="domain" description="PNPLA" evidence="5">
    <location>
        <begin position="4"/>
        <end position="191"/>
    </location>
</feature>
<keyword evidence="2 4" id="KW-0442">Lipid degradation</keyword>
<feature type="active site" description="Proton acceptor" evidence="4">
    <location>
        <position position="178"/>
    </location>
</feature>
<protein>
    <submittedName>
        <fullName evidence="6">NTE family protein</fullName>
    </submittedName>
</protein>
<dbReference type="PROSITE" id="PS51635">
    <property type="entry name" value="PNPLA"/>
    <property type="match status" value="1"/>
</dbReference>
<evidence type="ECO:0000256" key="2">
    <source>
        <dbReference type="ARBA" id="ARBA00022963"/>
    </source>
</evidence>
<evidence type="ECO:0000256" key="1">
    <source>
        <dbReference type="ARBA" id="ARBA00022801"/>
    </source>
</evidence>
<dbReference type="PANTHER" id="PTHR14226">
    <property type="entry name" value="NEUROPATHY TARGET ESTERASE/SWISS CHEESE D.MELANOGASTER"/>
    <property type="match status" value="1"/>
</dbReference>
<proteinExistence type="predicted"/>
<dbReference type="SUPFAM" id="SSF52151">
    <property type="entry name" value="FabD/lysophospholipase-like"/>
    <property type="match status" value="1"/>
</dbReference>
<gene>
    <name evidence="6" type="ORF">LY60_03416</name>
</gene>
<comment type="caution">
    <text evidence="6">The sequence shown here is derived from an EMBL/GenBank/DDBJ whole genome shotgun (WGS) entry which is preliminary data.</text>
</comment>
<name>A0A562J303_9FIRM</name>
<organism evidence="6 7">
    <name type="scientific">Sedimentibacter saalensis</name>
    <dbReference type="NCBI Taxonomy" id="130788"/>
    <lineage>
        <taxon>Bacteria</taxon>
        <taxon>Bacillati</taxon>
        <taxon>Bacillota</taxon>
        <taxon>Tissierellia</taxon>
        <taxon>Sedimentibacter</taxon>
    </lineage>
</organism>
<evidence type="ECO:0000256" key="3">
    <source>
        <dbReference type="ARBA" id="ARBA00023098"/>
    </source>
</evidence>
<dbReference type="OrthoDB" id="9770965at2"/>
<dbReference type="GO" id="GO:0016042">
    <property type="term" value="P:lipid catabolic process"/>
    <property type="evidence" value="ECO:0007669"/>
    <property type="project" value="UniProtKB-UniRule"/>
</dbReference>
<feature type="short sequence motif" description="GXGXXG" evidence="4">
    <location>
        <begin position="8"/>
        <end position="13"/>
    </location>
</feature>
<evidence type="ECO:0000259" key="5">
    <source>
        <dbReference type="PROSITE" id="PS51635"/>
    </source>
</evidence>
<dbReference type="InterPro" id="IPR016035">
    <property type="entry name" value="Acyl_Trfase/lysoPLipase"/>
</dbReference>
<accession>A0A562J303</accession>
<keyword evidence="3 4" id="KW-0443">Lipid metabolism</keyword>
<reference evidence="6 7" key="1">
    <citation type="submission" date="2019-07" db="EMBL/GenBank/DDBJ databases">
        <title>Genomic Encyclopedia of Type Strains, Phase I: the one thousand microbial genomes (KMG-I) project.</title>
        <authorList>
            <person name="Kyrpides N."/>
        </authorList>
    </citation>
    <scope>NUCLEOTIDE SEQUENCE [LARGE SCALE GENOMIC DNA]</scope>
    <source>
        <strain evidence="6 7">DSM 13558</strain>
    </source>
</reference>
<feature type="short sequence motif" description="DGA/G" evidence="4">
    <location>
        <begin position="178"/>
        <end position="180"/>
    </location>
</feature>
<keyword evidence="1 4" id="KW-0378">Hydrolase</keyword>
<evidence type="ECO:0000313" key="7">
    <source>
        <dbReference type="Proteomes" id="UP000315343"/>
    </source>
</evidence>
<dbReference type="RefSeq" id="WP_145086512.1">
    <property type="nucleotide sequence ID" value="NZ_VLKH01000013.1"/>
</dbReference>
<dbReference type="EMBL" id="VLKH01000013">
    <property type="protein sequence ID" value="TWH77649.1"/>
    <property type="molecule type" value="Genomic_DNA"/>
</dbReference>
<evidence type="ECO:0000313" key="6">
    <source>
        <dbReference type="EMBL" id="TWH77649.1"/>
    </source>
</evidence>
<dbReference type="InterPro" id="IPR050301">
    <property type="entry name" value="NTE"/>
</dbReference>
<dbReference type="CDD" id="cd07209">
    <property type="entry name" value="Pat_hypo_Ecoli_Z1214_like"/>
    <property type="match status" value="1"/>
</dbReference>
<evidence type="ECO:0000256" key="4">
    <source>
        <dbReference type="PROSITE-ProRule" id="PRU01161"/>
    </source>
</evidence>
<dbReference type="InterPro" id="IPR002641">
    <property type="entry name" value="PNPLA_dom"/>
</dbReference>
<dbReference type="Proteomes" id="UP000315343">
    <property type="component" value="Unassembled WGS sequence"/>
</dbReference>
<dbReference type="Pfam" id="PF01734">
    <property type="entry name" value="Patatin"/>
    <property type="match status" value="1"/>
</dbReference>
<sequence>MYGLVLEGGGAKGSYHVGAYKALMELGVEIGGIAGTSIGAINGALMVQGDYELLEKVWYNVNSHELFDIDEKAIDNIKNFNLQEINFSYLIHQSKEILNNRGLDTTKMRELFDTYVDEDKIRKSNIDFGIVTVNMTDKKPLELYKEDIPEGKLVDFLLASANLPAFRMEEMDGKKYLDGGFYDNLPIGLLAKKGFKNIIAVRTMAIGIVKKVKTKDLNIIYIQPAVGLGGMLGSLDFNREKAEELIKLGYYDTMKVFKRLRGYRYYCTPYEGHFIQVLVDFLLQHKEKIENIGMMLGFEDVYDERMLFEKILPRVEAILDMKGKNDYQDILLRLTERIAEKYDIERYKIYSAKEFMELTAKKFIEKPLPFTRNVPAFVKRNKILSLAVKEDIISEIFAEIFL</sequence>
<keyword evidence="7" id="KW-1185">Reference proteome</keyword>
<dbReference type="PANTHER" id="PTHR14226:SF29">
    <property type="entry name" value="NEUROPATHY TARGET ESTERASE SWS"/>
    <property type="match status" value="1"/>
</dbReference>
<feature type="short sequence motif" description="GXSXG" evidence="4">
    <location>
        <begin position="35"/>
        <end position="39"/>
    </location>
</feature>